<protein>
    <submittedName>
        <fullName evidence="1">Uncharacterized protein</fullName>
    </submittedName>
</protein>
<sequence>MRAKTLYADGRGGETEAPLAERIEVGLFTAHPGLAEFDAKHVIVMERRLI</sequence>
<accession>A0A6J4LVR7</accession>
<feature type="non-terminal residue" evidence="1">
    <location>
        <position position="50"/>
    </location>
</feature>
<name>A0A6J4LVR7_9BACT</name>
<organism evidence="1">
    <name type="scientific">uncultured Gemmatimonadaceae bacterium</name>
    <dbReference type="NCBI Taxonomy" id="246130"/>
    <lineage>
        <taxon>Bacteria</taxon>
        <taxon>Pseudomonadati</taxon>
        <taxon>Gemmatimonadota</taxon>
        <taxon>Gemmatimonadia</taxon>
        <taxon>Gemmatimonadales</taxon>
        <taxon>Gemmatimonadaceae</taxon>
        <taxon>environmental samples</taxon>
    </lineage>
</organism>
<dbReference type="EMBL" id="CADCTU010000658">
    <property type="protein sequence ID" value="CAA9342152.1"/>
    <property type="molecule type" value="Genomic_DNA"/>
</dbReference>
<reference evidence="1" key="1">
    <citation type="submission" date="2020-02" db="EMBL/GenBank/DDBJ databases">
        <authorList>
            <person name="Meier V. D."/>
        </authorList>
    </citation>
    <scope>NUCLEOTIDE SEQUENCE</scope>
    <source>
        <strain evidence="1">AVDCRST_MAG11</strain>
    </source>
</reference>
<gene>
    <name evidence="1" type="ORF">AVDCRST_MAG11-3032</name>
</gene>
<evidence type="ECO:0000313" key="1">
    <source>
        <dbReference type="EMBL" id="CAA9342152.1"/>
    </source>
</evidence>
<dbReference type="AlphaFoldDB" id="A0A6J4LVR7"/>
<proteinExistence type="predicted"/>